<keyword evidence="11" id="KW-1185">Reference proteome</keyword>
<dbReference type="GO" id="GO:0006897">
    <property type="term" value="P:endocytosis"/>
    <property type="evidence" value="ECO:0007669"/>
    <property type="project" value="TreeGrafter"/>
</dbReference>
<dbReference type="GO" id="GO:0005737">
    <property type="term" value="C:cytoplasm"/>
    <property type="evidence" value="ECO:0007669"/>
    <property type="project" value="TreeGrafter"/>
</dbReference>
<evidence type="ECO:0000259" key="9">
    <source>
        <dbReference type="PROSITE" id="PS51757"/>
    </source>
</evidence>
<dbReference type="InterPro" id="IPR001609">
    <property type="entry name" value="Myosin_head_motor_dom-like"/>
</dbReference>
<dbReference type="GO" id="GO:0005524">
    <property type="term" value="F:ATP binding"/>
    <property type="evidence" value="ECO:0007669"/>
    <property type="project" value="UniProtKB-UniRule"/>
</dbReference>
<evidence type="ECO:0000256" key="2">
    <source>
        <dbReference type="ARBA" id="ARBA00022741"/>
    </source>
</evidence>
<keyword evidence="4 7" id="KW-0518">Myosin</keyword>
<dbReference type="PROSITE" id="PS51456">
    <property type="entry name" value="MYOSIN_MOTOR"/>
    <property type="match status" value="1"/>
</dbReference>
<dbReference type="OrthoDB" id="6108017at2759"/>
<dbReference type="Pfam" id="PF06017">
    <property type="entry name" value="Myosin_TH1"/>
    <property type="match status" value="1"/>
</dbReference>
<dbReference type="PANTHER" id="PTHR13140:SF713">
    <property type="entry name" value="UNCONVENTIONAL MYOSIN ID"/>
    <property type="match status" value="1"/>
</dbReference>
<gene>
    <name evidence="10" type="ORF">EVEC_LOCUS8960</name>
</gene>
<dbReference type="FunFam" id="1.20.58.530:FF:000004">
    <property type="entry name" value="Unconventional myosin ID"/>
    <property type="match status" value="1"/>
</dbReference>
<dbReference type="Gene3D" id="1.20.120.720">
    <property type="entry name" value="Myosin VI head, motor domain, U50 subdomain"/>
    <property type="match status" value="1"/>
</dbReference>
<dbReference type="Gene3D" id="1.10.10.820">
    <property type="match status" value="1"/>
</dbReference>
<dbReference type="GO" id="GO:0005902">
    <property type="term" value="C:microvillus"/>
    <property type="evidence" value="ECO:0007669"/>
    <property type="project" value="TreeGrafter"/>
</dbReference>
<evidence type="ECO:0000256" key="4">
    <source>
        <dbReference type="ARBA" id="ARBA00023123"/>
    </source>
</evidence>
<keyword evidence="3 7" id="KW-0067">ATP-binding</keyword>
<proteinExistence type="inferred from homology"/>
<dbReference type="FunFam" id="1.10.10.820:FF:000001">
    <property type="entry name" value="Myosin heavy chain"/>
    <property type="match status" value="1"/>
</dbReference>
<keyword evidence="5 7" id="KW-0505">Motor protein</keyword>
<evidence type="ECO:0000313" key="11">
    <source>
        <dbReference type="Proteomes" id="UP000274131"/>
    </source>
</evidence>
<dbReference type="PROSITE" id="PS51757">
    <property type="entry name" value="TH1"/>
    <property type="match status" value="1"/>
</dbReference>
<dbReference type="GO" id="GO:0005546">
    <property type="term" value="F:phosphatidylinositol-4,5-bisphosphate binding"/>
    <property type="evidence" value="ECO:0007669"/>
    <property type="project" value="UniProtKB-ARBA"/>
</dbReference>
<dbReference type="WBParaSite" id="EVEC_0000955001-mRNA-1">
    <property type="protein sequence ID" value="EVEC_0000955001-mRNA-1"/>
    <property type="gene ID" value="EVEC_0000955001"/>
</dbReference>
<dbReference type="PRINTS" id="PR00193">
    <property type="entry name" value="MYOSINHEAVY"/>
</dbReference>
<dbReference type="Gene3D" id="3.40.850.10">
    <property type="entry name" value="Kinesin motor domain"/>
    <property type="match status" value="1"/>
</dbReference>
<dbReference type="AlphaFoldDB" id="A0A0N4VFM5"/>
<evidence type="ECO:0000256" key="6">
    <source>
        <dbReference type="ARBA" id="ARBA00023203"/>
    </source>
</evidence>
<evidence type="ECO:0000313" key="10">
    <source>
        <dbReference type="EMBL" id="VDD94209.1"/>
    </source>
</evidence>
<dbReference type="PROSITE" id="PS50096">
    <property type="entry name" value="IQ"/>
    <property type="match status" value="1"/>
</dbReference>
<sequence length="1014" mass="116477">MAMAEHENPKEYGVEDLVLLEELKEQAIVDNLKLRFSKGRIYTYIGEVLIAVNPYRQLPIYDKKIVDDYKNREIYERPPHAFAVSDAAYRSMKRYGRDACIVISGESGSGKTETSKIIMRYLAAITNLPRKSEIEKYVKQLLVEMIKDILIRSTCILESFGCAKTNRNDNSSRFGKYMHINFNYGGDPVGGHISNYLLEKSRVVRQQSGERNFHSFYQLLAGMDKGKLKNYGLSHDPKMYYYLNQGHSEKVTSIDDTKDYEEVTKALKSISSFEPKVCEQVRIHLFGLTFFFHYLLFETDDQSSLKTAANVFEVTDVALQSALCEQVVAAHGDIVSKRHDVNAALYTRDALAKAIYDRVFTWVVQRVNDAIKLDQNAAKNKSSVIGVLDIYGFEIFGVNSFEQLCINYCNEKLQQLFIELVLKQEQEEYEREGIKWVHIDYFNNQIICDLVEQPRTGIIALLDEACYTVGTIDDSIFLEEMDKTLAGHKHYMSRKLQPSDKSLNFKEDFRITHYAGDVTYNVVGFIDKNKDTLFQDLKRLLYNSKNSLLSLLFPDGAKAVTEVNKRPLTAGTLFKNSMAELVIQLASKEPHYIRCIKPNEEKSSVAFDLERVQHQVRYLGLLENVRVRRAGFAYRMSYERFLHRYKLLSSKTWPKPKSGTAESNTMIIIEELKLTDDCVKGKTKLFIRSPHTVFTLEERRSEKIPGIILLLQKNWRGTLARWRYKRMKAALLIMTRYRRYKLRSFIVTLVNTFKDVKNLPDYGKELAWPKPPAVLNDFVETVKKIHKAWRARFIVAQIPPFLKESFNEKVAAFEVFNKERKSWGIMRSWKGDYLEQGEEILPPGRPAGYKPGLDHLKSGNPFSKVLFSSYVQKFNKRNKSARRILIVTDKFFAKLDPKKFTLMKGVTNLEKIDGVSVSKDDSQLIVIHTGDNDFVCCLVTPKNECRVGELVGVLRAHIERTLKKKLSVSVSENVRCTLGSNVRNIVIHTTNDSQTVTFKKAGADIDLTCPKATD</sequence>
<feature type="domain" description="Myosin motor" evidence="8">
    <location>
        <begin position="12"/>
        <end position="701"/>
    </location>
</feature>
<dbReference type="InterPro" id="IPR036961">
    <property type="entry name" value="Kinesin_motor_dom_sf"/>
</dbReference>
<organism evidence="12">
    <name type="scientific">Enterobius vermicularis</name>
    <name type="common">Human pinworm</name>
    <dbReference type="NCBI Taxonomy" id="51028"/>
    <lineage>
        <taxon>Eukaryota</taxon>
        <taxon>Metazoa</taxon>
        <taxon>Ecdysozoa</taxon>
        <taxon>Nematoda</taxon>
        <taxon>Chromadorea</taxon>
        <taxon>Rhabditida</taxon>
        <taxon>Spirurina</taxon>
        <taxon>Oxyuridomorpha</taxon>
        <taxon>Oxyuroidea</taxon>
        <taxon>Oxyuridae</taxon>
        <taxon>Enterobius</taxon>
    </lineage>
</organism>
<dbReference type="GO" id="GO:0051015">
    <property type="term" value="F:actin filament binding"/>
    <property type="evidence" value="ECO:0007669"/>
    <property type="project" value="TreeGrafter"/>
</dbReference>
<dbReference type="Gene3D" id="1.20.5.4820">
    <property type="match status" value="1"/>
</dbReference>
<reference evidence="10 11" key="2">
    <citation type="submission" date="2018-10" db="EMBL/GenBank/DDBJ databases">
        <authorList>
            <consortium name="Pathogen Informatics"/>
        </authorList>
    </citation>
    <scope>NUCLEOTIDE SEQUENCE [LARGE SCALE GENOMIC DNA]</scope>
</reference>
<reference evidence="12" key="1">
    <citation type="submission" date="2017-02" db="UniProtKB">
        <authorList>
            <consortium name="WormBaseParasite"/>
        </authorList>
    </citation>
    <scope>IDENTIFICATION</scope>
</reference>
<evidence type="ECO:0000256" key="7">
    <source>
        <dbReference type="PROSITE-ProRule" id="PRU00782"/>
    </source>
</evidence>
<dbReference type="EMBL" id="UXUI01009717">
    <property type="protein sequence ID" value="VDD94209.1"/>
    <property type="molecule type" value="Genomic_DNA"/>
</dbReference>
<dbReference type="GO" id="GO:0000146">
    <property type="term" value="F:microfilament motor activity"/>
    <property type="evidence" value="ECO:0007669"/>
    <property type="project" value="TreeGrafter"/>
</dbReference>
<evidence type="ECO:0000256" key="5">
    <source>
        <dbReference type="ARBA" id="ARBA00023175"/>
    </source>
</evidence>
<keyword evidence="6 7" id="KW-0009">Actin-binding</keyword>
<dbReference type="Proteomes" id="UP000274131">
    <property type="component" value="Unassembled WGS sequence"/>
</dbReference>
<dbReference type="Pfam" id="PF00063">
    <property type="entry name" value="Myosin_head"/>
    <property type="match status" value="1"/>
</dbReference>
<feature type="domain" description="TH1" evidence="9">
    <location>
        <begin position="818"/>
        <end position="1011"/>
    </location>
</feature>
<feature type="binding site" evidence="7">
    <location>
        <begin position="105"/>
        <end position="112"/>
    </location>
    <ligand>
        <name>ATP</name>
        <dbReference type="ChEBI" id="CHEBI:30616"/>
    </ligand>
</feature>
<dbReference type="InterPro" id="IPR027417">
    <property type="entry name" value="P-loop_NTPase"/>
</dbReference>
<evidence type="ECO:0000313" key="12">
    <source>
        <dbReference type="WBParaSite" id="EVEC_0000955001-mRNA-1"/>
    </source>
</evidence>
<dbReference type="STRING" id="51028.A0A0N4VFM5"/>
<dbReference type="InterPro" id="IPR010926">
    <property type="entry name" value="Myosin_TH1"/>
</dbReference>
<dbReference type="GO" id="GO:0030048">
    <property type="term" value="P:actin filament-based movement"/>
    <property type="evidence" value="ECO:0007669"/>
    <property type="project" value="TreeGrafter"/>
</dbReference>
<dbReference type="Gene3D" id="1.20.58.530">
    <property type="match status" value="1"/>
</dbReference>
<evidence type="ECO:0000256" key="1">
    <source>
        <dbReference type="ARBA" id="ARBA00008314"/>
    </source>
</evidence>
<dbReference type="GO" id="GO:0016459">
    <property type="term" value="C:myosin complex"/>
    <property type="evidence" value="ECO:0007669"/>
    <property type="project" value="UniProtKB-KW"/>
</dbReference>
<dbReference type="GO" id="GO:0007368">
    <property type="term" value="P:determination of left/right symmetry"/>
    <property type="evidence" value="ECO:0007669"/>
    <property type="project" value="UniProtKB-ARBA"/>
</dbReference>
<comment type="similarity">
    <text evidence="1 7">Belongs to the TRAFAC class myosin-kinesin ATPase superfamily. Myosin family.</text>
</comment>
<evidence type="ECO:0000256" key="3">
    <source>
        <dbReference type="ARBA" id="ARBA00022840"/>
    </source>
</evidence>
<feature type="region of interest" description="Actin-binding" evidence="7">
    <location>
        <begin position="578"/>
        <end position="600"/>
    </location>
</feature>
<accession>A0A0N4VFM5</accession>
<dbReference type="PANTHER" id="PTHR13140">
    <property type="entry name" value="MYOSIN"/>
    <property type="match status" value="1"/>
</dbReference>
<evidence type="ECO:0000259" key="8">
    <source>
        <dbReference type="PROSITE" id="PS51456"/>
    </source>
</evidence>
<protein>
    <submittedName>
        <fullName evidence="12">Unconventional myosin-Id</fullName>
    </submittedName>
</protein>
<name>A0A0N4VFM5_ENTVE</name>
<dbReference type="GO" id="GO:0005886">
    <property type="term" value="C:plasma membrane"/>
    <property type="evidence" value="ECO:0007669"/>
    <property type="project" value="TreeGrafter"/>
</dbReference>
<dbReference type="SUPFAM" id="SSF52540">
    <property type="entry name" value="P-loop containing nucleoside triphosphate hydrolases"/>
    <property type="match status" value="1"/>
</dbReference>
<dbReference type="SMART" id="SM00242">
    <property type="entry name" value="MYSc"/>
    <property type="match status" value="1"/>
</dbReference>
<keyword evidence="2 7" id="KW-0547">Nucleotide-binding</keyword>
<dbReference type="GO" id="GO:0007015">
    <property type="term" value="P:actin filament organization"/>
    <property type="evidence" value="ECO:0007669"/>
    <property type="project" value="TreeGrafter"/>
</dbReference>